<accession>A0A7K1SQG6</accession>
<proteinExistence type="predicted"/>
<gene>
    <name evidence="1" type="ORF">GO755_38935</name>
</gene>
<evidence type="ECO:0000313" key="1">
    <source>
        <dbReference type="EMBL" id="MVM36054.1"/>
    </source>
</evidence>
<keyword evidence="2" id="KW-1185">Reference proteome</keyword>
<name>A0A7K1SQG6_9BACT</name>
<organism evidence="1 2">
    <name type="scientific">Spirosoma arboris</name>
    <dbReference type="NCBI Taxonomy" id="2682092"/>
    <lineage>
        <taxon>Bacteria</taxon>
        <taxon>Pseudomonadati</taxon>
        <taxon>Bacteroidota</taxon>
        <taxon>Cytophagia</taxon>
        <taxon>Cytophagales</taxon>
        <taxon>Cytophagaceae</taxon>
        <taxon>Spirosoma</taxon>
    </lineage>
</organism>
<reference evidence="1 2" key="1">
    <citation type="submission" date="2019-12" db="EMBL/GenBank/DDBJ databases">
        <title>Spirosoma sp. HMF4905 genome sequencing and assembly.</title>
        <authorList>
            <person name="Kang H."/>
            <person name="Cha I."/>
            <person name="Kim H."/>
            <person name="Joh K."/>
        </authorList>
    </citation>
    <scope>NUCLEOTIDE SEQUENCE [LARGE SCALE GENOMIC DNA]</scope>
    <source>
        <strain evidence="1 2">HMF4905</strain>
    </source>
</reference>
<sequence length="129" mass="15265">MKPEMESNGIMFEPKYRIRHLVYEDFTRERAFLRMIVWVDDRYIKKMPFGFSIESTLYGDNGELTTEYLTVANYPKKVEIEYPEGSGKFIEQVDICFAPTEQFMLYQHTPPEEINPNPIIINQGEDPQE</sequence>
<dbReference type="AlphaFoldDB" id="A0A7K1SQG6"/>
<dbReference type="RefSeq" id="WP_157590852.1">
    <property type="nucleotide sequence ID" value="NZ_WPIN01000030.1"/>
</dbReference>
<dbReference type="Proteomes" id="UP000436006">
    <property type="component" value="Unassembled WGS sequence"/>
</dbReference>
<dbReference type="EMBL" id="WPIN01000030">
    <property type="protein sequence ID" value="MVM36054.1"/>
    <property type="molecule type" value="Genomic_DNA"/>
</dbReference>
<protein>
    <submittedName>
        <fullName evidence="1">Uncharacterized protein</fullName>
    </submittedName>
</protein>
<evidence type="ECO:0000313" key="2">
    <source>
        <dbReference type="Proteomes" id="UP000436006"/>
    </source>
</evidence>
<comment type="caution">
    <text evidence="1">The sequence shown here is derived from an EMBL/GenBank/DDBJ whole genome shotgun (WGS) entry which is preliminary data.</text>
</comment>